<name>A0A6A5UVY7_9PLEO</name>
<keyword evidence="3" id="KW-1185">Reference proteome</keyword>
<accession>A0A6A5UVY7</accession>
<proteinExistence type="predicted"/>
<evidence type="ECO:0000256" key="1">
    <source>
        <dbReference type="SAM" id="Phobius"/>
    </source>
</evidence>
<feature type="transmembrane region" description="Helical" evidence="1">
    <location>
        <begin position="62"/>
        <end position="84"/>
    </location>
</feature>
<dbReference type="OrthoDB" id="2561686at2759"/>
<organism evidence="2 3">
    <name type="scientific">Bimuria novae-zelandiae CBS 107.79</name>
    <dbReference type="NCBI Taxonomy" id="1447943"/>
    <lineage>
        <taxon>Eukaryota</taxon>
        <taxon>Fungi</taxon>
        <taxon>Dikarya</taxon>
        <taxon>Ascomycota</taxon>
        <taxon>Pezizomycotina</taxon>
        <taxon>Dothideomycetes</taxon>
        <taxon>Pleosporomycetidae</taxon>
        <taxon>Pleosporales</taxon>
        <taxon>Massarineae</taxon>
        <taxon>Didymosphaeriaceae</taxon>
        <taxon>Bimuria</taxon>
    </lineage>
</organism>
<keyword evidence="1" id="KW-0812">Transmembrane</keyword>
<evidence type="ECO:0000313" key="3">
    <source>
        <dbReference type="Proteomes" id="UP000800036"/>
    </source>
</evidence>
<gene>
    <name evidence="2" type="ORF">BU23DRAFT_513388</name>
</gene>
<keyword evidence="1" id="KW-0472">Membrane</keyword>
<dbReference type="EMBL" id="ML976711">
    <property type="protein sequence ID" value="KAF1969333.1"/>
    <property type="molecule type" value="Genomic_DNA"/>
</dbReference>
<sequence length="102" mass="11095">MSSIISSLTDLAKSLVEVVWSLFTTAGHLAQQTVEFVLRFFTGALNLVIEFFKGLVDLAGGIVQFVLGNIAMLAVLALAFFGFLQYQRSQGRPVTVGNKKLN</sequence>
<dbReference type="Proteomes" id="UP000800036">
    <property type="component" value="Unassembled WGS sequence"/>
</dbReference>
<protein>
    <submittedName>
        <fullName evidence="2">Uncharacterized protein</fullName>
    </submittedName>
</protein>
<keyword evidence="1" id="KW-1133">Transmembrane helix</keyword>
<reference evidence="2" key="1">
    <citation type="journal article" date="2020" name="Stud. Mycol.">
        <title>101 Dothideomycetes genomes: a test case for predicting lifestyles and emergence of pathogens.</title>
        <authorList>
            <person name="Haridas S."/>
            <person name="Albert R."/>
            <person name="Binder M."/>
            <person name="Bloem J."/>
            <person name="Labutti K."/>
            <person name="Salamov A."/>
            <person name="Andreopoulos B."/>
            <person name="Baker S."/>
            <person name="Barry K."/>
            <person name="Bills G."/>
            <person name="Bluhm B."/>
            <person name="Cannon C."/>
            <person name="Castanera R."/>
            <person name="Culley D."/>
            <person name="Daum C."/>
            <person name="Ezra D."/>
            <person name="Gonzalez J."/>
            <person name="Henrissat B."/>
            <person name="Kuo A."/>
            <person name="Liang C."/>
            <person name="Lipzen A."/>
            <person name="Lutzoni F."/>
            <person name="Magnuson J."/>
            <person name="Mondo S."/>
            <person name="Nolan M."/>
            <person name="Ohm R."/>
            <person name="Pangilinan J."/>
            <person name="Park H.-J."/>
            <person name="Ramirez L."/>
            <person name="Alfaro M."/>
            <person name="Sun H."/>
            <person name="Tritt A."/>
            <person name="Yoshinaga Y."/>
            <person name="Zwiers L.-H."/>
            <person name="Turgeon B."/>
            <person name="Goodwin S."/>
            <person name="Spatafora J."/>
            <person name="Crous P."/>
            <person name="Grigoriev I."/>
        </authorList>
    </citation>
    <scope>NUCLEOTIDE SEQUENCE</scope>
    <source>
        <strain evidence="2">CBS 107.79</strain>
    </source>
</reference>
<dbReference type="AlphaFoldDB" id="A0A6A5UVY7"/>
<evidence type="ECO:0000313" key="2">
    <source>
        <dbReference type="EMBL" id="KAF1969333.1"/>
    </source>
</evidence>